<keyword evidence="2" id="KW-1185">Reference proteome</keyword>
<dbReference type="SUPFAM" id="SSF82185">
    <property type="entry name" value="Histone H3 K4-specific methyltransferase SET7/9 N-terminal domain"/>
    <property type="match status" value="1"/>
</dbReference>
<dbReference type="Gene3D" id="3.90.930.1">
    <property type="match status" value="1"/>
</dbReference>
<dbReference type="HOGENOM" id="CLU_037602_2_0_10"/>
<dbReference type="eggNOG" id="COG2849">
    <property type="taxonomic scope" value="Bacteria"/>
</dbReference>
<dbReference type="EMBL" id="CP003156">
    <property type="protein sequence ID" value="AEV31670.1"/>
    <property type="molecule type" value="Genomic_DNA"/>
</dbReference>
<evidence type="ECO:0000313" key="1">
    <source>
        <dbReference type="EMBL" id="AEV31670.1"/>
    </source>
</evidence>
<dbReference type="AlphaFoldDB" id="G8R0Z9"/>
<protein>
    <recommendedName>
        <fullName evidence="3">MORN repeat protein</fullName>
    </recommendedName>
</protein>
<sequence>MCLPLFACQQSTVAGEITSETAEDTVLQSNLRLDPNKGLVYYQNRPFSGFSISYYQNAIPSETIQYRKGKKEGKLKKWFSDGTLSFEATYADGKLHGITKSWWSNGYQRSETNYVEGKVDGKLTQWYNTGDKFKELNYTMGQENGMQKAWRKNGKLYSNYEARDGRIFGLKRANLCYELKDEEVQFSE</sequence>
<dbReference type="RefSeq" id="WP_014201031.1">
    <property type="nucleotide sequence ID" value="NC_016599.1"/>
</dbReference>
<gene>
    <name evidence="1" type="ordered locus">Oweho_0656</name>
</gene>
<name>G8R0Z9_OWEHD</name>
<proteinExistence type="predicted"/>
<evidence type="ECO:0000313" key="2">
    <source>
        <dbReference type="Proteomes" id="UP000005631"/>
    </source>
</evidence>
<dbReference type="KEGG" id="oho:Oweho_0656"/>
<evidence type="ECO:0008006" key="3">
    <source>
        <dbReference type="Google" id="ProtNLM"/>
    </source>
</evidence>
<dbReference type="Proteomes" id="UP000005631">
    <property type="component" value="Chromosome"/>
</dbReference>
<reference evidence="1 2" key="1">
    <citation type="journal article" date="2012" name="Stand. Genomic Sci.">
        <title>Genome sequence of the orange-pigmented seawater bacterium Owenweeksia hongkongensis type strain (UST20020801(T)).</title>
        <authorList>
            <person name="Riedel T."/>
            <person name="Held B."/>
            <person name="Nolan M."/>
            <person name="Lucas S."/>
            <person name="Lapidus A."/>
            <person name="Tice H."/>
            <person name="Del Rio T.G."/>
            <person name="Cheng J.F."/>
            <person name="Han C."/>
            <person name="Tapia R."/>
            <person name="Goodwin L.A."/>
            <person name="Pitluck S."/>
            <person name="Liolios K."/>
            <person name="Mavromatis K."/>
            <person name="Pagani I."/>
            <person name="Ivanova N."/>
            <person name="Mikhailova N."/>
            <person name="Pati A."/>
            <person name="Chen A."/>
            <person name="Palaniappan K."/>
            <person name="Rohde M."/>
            <person name="Tindall B.J."/>
            <person name="Detter J.C."/>
            <person name="Goker M."/>
            <person name="Woyke T."/>
            <person name="Bristow J."/>
            <person name="Eisen J.A."/>
            <person name="Markowitz V."/>
            <person name="Hugenholtz P."/>
            <person name="Klenk H.P."/>
            <person name="Kyrpides N.C."/>
        </authorList>
    </citation>
    <scope>NUCLEOTIDE SEQUENCE</scope>
    <source>
        <strain evidence="2">DSM 17368 / JCM 12287 / NRRL B-23963</strain>
    </source>
</reference>
<organism evidence="1 2">
    <name type="scientific">Owenweeksia hongkongensis (strain DSM 17368 / CIP 108786 / JCM 12287 / NRRL B-23963 / UST20020801)</name>
    <dbReference type="NCBI Taxonomy" id="926562"/>
    <lineage>
        <taxon>Bacteria</taxon>
        <taxon>Pseudomonadati</taxon>
        <taxon>Bacteroidota</taxon>
        <taxon>Flavobacteriia</taxon>
        <taxon>Flavobacteriales</taxon>
        <taxon>Owenweeksiaceae</taxon>
        <taxon>Owenweeksia</taxon>
    </lineage>
</organism>
<accession>G8R0Z9</accession>
<dbReference type="STRING" id="926562.Oweho_0656"/>